<accession>A7E923</accession>
<evidence type="ECO:0000313" key="1">
    <source>
        <dbReference type="EMBL" id="EDN96875.1"/>
    </source>
</evidence>
<dbReference type="KEGG" id="ssl:SS1G_01801"/>
<protein>
    <submittedName>
        <fullName evidence="1">Uncharacterized protein</fullName>
    </submittedName>
</protein>
<dbReference type="InParanoid" id="A7E923"/>
<reference evidence="2" key="1">
    <citation type="journal article" date="2011" name="PLoS Genet.">
        <title>Genomic analysis of the necrotrophic fungal pathogens Sclerotinia sclerotiorum and Botrytis cinerea.</title>
        <authorList>
            <person name="Amselem J."/>
            <person name="Cuomo C.A."/>
            <person name="van Kan J.A."/>
            <person name="Viaud M."/>
            <person name="Benito E.P."/>
            <person name="Couloux A."/>
            <person name="Coutinho P.M."/>
            <person name="de Vries R.P."/>
            <person name="Dyer P.S."/>
            <person name="Fillinger S."/>
            <person name="Fournier E."/>
            <person name="Gout L."/>
            <person name="Hahn M."/>
            <person name="Kohn L."/>
            <person name="Lapalu N."/>
            <person name="Plummer K.M."/>
            <person name="Pradier J.M."/>
            <person name="Quevillon E."/>
            <person name="Sharon A."/>
            <person name="Simon A."/>
            <person name="ten Have A."/>
            <person name="Tudzynski B."/>
            <person name="Tudzynski P."/>
            <person name="Wincker P."/>
            <person name="Andrew M."/>
            <person name="Anthouard V."/>
            <person name="Beever R.E."/>
            <person name="Beffa R."/>
            <person name="Benoit I."/>
            <person name="Bouzid O."/>
            <person name="Brault B."/>
            <person name="Chen Z."/>
            <person name="Choquer M."/>
            <person name="Collemare J."/>
            <person name="Cotton P."/>
            <person name="Danchin E.G."/>
            <person name="Da Silva C."/>
            <person name="Gautier A."/>
            <person name="Giraud C."/>
            <person name="Giraud T."/>
            <person name="Gonzalez C."/>
            <person name="Grossetete S."/>
            <person name="Guldener U."/>
            <person name="Henrissat B."/>
            <person name="Howlett B.J."/>
            <person name="Kodira C."/>
            <person name="Kretschmer M."/>
            <person name="Lappartient A."/>
            <person name="Leroch M."/>
            <person name="Levis C."/>
            <person name="Mauceli E."/>
            <person name="Neuveglise C."/>
            <person name="Oeser B."/>
            <person name="Pearson M."/>
            <person name="Poulain J."/>
            <person name="Poussereau N."/>
            <person name="Quesneville H."/>
            <person name="Rascle C."/>
            <person name="Schumacher J."/>
            <person name="Segurens B."/>
            <person name="Sexton A."/>
            <person name="Silva E."/>
            <person name="Sirven C."/>
            <person name="Soanes D.M."/>
            <person name="Talbot N.J."/>
            <person name="Templeton M."/>
            <person name="Yandava C."/>
            <person name="Yarden O."/>
            <person name="Zeng Q."/>
            <person name="Rollins J.A."/>
            <person name="Lebrun M.H."/>
            <person name="Dickman M."/>
        </authorList>
    </citation>
    <scope>NUCLEOTIDE SEQUENCE [LARGE SCALE GENOMIC DNA]</scope>
    <source>
        <strain evidence="2">ATCC 18683 / 1980 / Ss-1</strain>
    </source>
</reference>
<name>A7E923_SCLS1</name>
<dbReference type="HOGENOM" id="CLU_2868955_0_0_1"/>
<keyword evidence="2" id="KW-1185">Reference proteome</keyword>
<dbReference type="EMBL" id="CH476622">
    <property type="protein sequence ID" value="EDN96875.1"/>
    <property type="molecule type" value="Genomic_DNA"/>
</dbReference>
<dbReference type="AlphaFoldDB" id="A7E923"/>
<proteinExistence type="predicted"/>
<evidence type="ECO:0000313" key="2">
    <source>
        <dbReference type="Proteomes" id="UP000001312"/>
    </source>
</evidence>
<dbReference type="RefSeq" id="XP_001597607.1">
    <property type="nucleotide sequence ID" value="XM_001597557.1"/>
</dbReference>
<gene>
    <name evidence="1" type="ORF">SS1G_01801</name>
</gene>
<organism evidence="1 2">
    <name type="scientific">Sclerotinia sclerotiorum (strain ATCC 18683 / 1980 / Ss-1)</name>
    <name type="common">White mold</name>
    <name type="synonym">Whetzelinia sclerotiorum</name>
    <dbReference type="NCBI Taxonomy" id="665079"/>
    <lineage>
        <taxon>Eukaryota</taxon>
        <taxon>Fungi</taxon>
        <taxon>Dikarya</taxon>
        <taxon>Ascomycota</taxon>
        <taxon>Pezizomycotina</taxon>
        <taxon>Leotiomycetes</taxon>
        <taxon>Helotiales</taxon>
        <taxon>Sclerotiniaceae</taxon>
        <taxon>Sclerotinia</taxon>
    </lineage>
</organism>
<dbReference type="GeneID" id="5493927"/>
<sequence>MFWRGDANNGLHDFNIIRQIQRDVGSQMVKSFDVSIFEQRNPEKTPRKMQINEFSKLVPVFYAL</sequence>
<dbReference type="Proteomes" id="UP000001312">
    <property type="component" value="Unassembled WGS sequence"/>
</dbReference>